<feature type="region of interest" description="Disordered" evidence="1">
    <location>
        <begin position="106"/>
        <end position="136"/>
    </location>
</feature>
<evidence type="ECO:0000256" key="1">
    <source>
        <dbReference type="SAM" id="MobiDB-lite"/>
    </source>
</evidence>
<dbReference type="OrthoDB" id="252244at2759"/>
<feature type="compositionally biased region" description="Low complexity" evidence="1">
    <location>
        <begin position="294"/>
        <end position="311"/>
    </location>
</feature>
<evidence type="ECO:0000313" key="3">
    <source>
        <dbReference type="Proteomes" id="UP000419144"/>
    </source>
</evidence>
<evidence type="ECO:0000313" key="2">
    <source>
        <dbReference type="EMBL" id="GET91170.1"/>
    </source>
</evidence>
<dbReference type="VEuPathDB" id="TriTrypDB:LtaPh_3121900"/>
<protein>
    <submittedName>
        <fullName evidence="2">Uncharacterized protein</fullName>
    </submittedName>
</protein>
<name>A0A640KN62_LEITA</name>
<keyword evidence="3" id="KW-1185">Reference proteome</keyword>
<reference evidence="2" key="1">
    <citation type="submission" date="2019-11" db="EMBL/GenBank/DDBJ databases">
        <title>Leishmania tarentolae CDS.</title>
        <authorList>
            <person name="Goto Y."/>
            <person name="Yamagishi J."/>
        </authorList>
    </citation>
    <scope>NUCLEOTIDE SEQUENCE [LARGE SCALE GENOMIC DNA]</scope>
    <source>
        <strain evidence="2">Parrot Tar II</strain>
    </source>
</reference>
<dbReference type="EMBL" id="BLBS01000047">
    <property type="protein sequence ID" value="GET91170.1"/>
    <property type="molecule type" value="Genomic_DNA"/>
</dbReference>
<proteinExistence type="predicted"/>
<feature type="compositionally biased region" description="Polar residues" evidence="1">
    <location>
        <begin position="280"/>
        <end position="293"/>
    </location>
</feature>
<comment type="caution">
    <text evidence="2">The sequence shown here is derived from an EMBL/GenBank/DDBJ whole genome shotgun (WGS) entry which is preliminary data.</text>
</comment>
<sequence>MQTCSPAAVSSPKGHRRSLIVSAPAPLLNRCAGSTRSTMPPTPATLRTDAVEAPAIHRVETTSVMSTRKSLSASAIREGTKQSSPGARSPAMAPSRISAFVLVHPRTAASQSGRGTKKSSRRKLTHKKKEAARSYKLAPLTVTHVGALTSSHASPNPSPVPSPGASRSPCVLSSPSATEKARRIRDNCTSSLLPSSSATSVPCALYDLHHALQHRLVEDFGWSLHWYLDTETEIKQLEVLSELDEKAKHPSHKINGKPTTSAVEGKTSEAATGNRERKSAATSHASLTTEQQVKSTPGGSPKGSTSSLTSPRQSGSHTPQRQRRMDIDGRELPFLAQKSKFGVVTNRFECCMCQDLSVEARSSASQAPRSKLSRSPFEYRLASLQRWLRKRSAESEKDGLLASCLSLEAQRYLAYLGFADCWTSFFLTAGLPMVTSVAASHPSSPHKAPLRLPATLSGAASRIRSVPLSFYVLPALCRWTCVSPFRRDRILRESVMHPFPLPDVLLRGGRGTSPVQLPCGIETSEVQGATENLSRSLSSLTFFTIQQRLALPEGRRPSLRRHQTAFLGEMCACDVYLVAATVRGTGDGSESRDTVASVWGYVKREDAGSCTLSLPSSPSSVAQKCNGSPTRSTTHASSTKPPSGELFYIASSVENYLRLGLVFGWVYGWQMCFSSAGPPPNSVPWLRLVNSSAYKAALAASRHMVP</sequence>
<organism evidence="2 3">
    <name type="scientific">Leishmania tarentolae</name>
    <name type="common">Sauroleishmania tarentolae</name>
    <dbReference type="NCBI Taxonomy" id="5689"/>
    <lineage>
        <taxon>Eukaryota</taxon>
        <taxon>Discoba</taxon>
        <taxon>Euglenozoa</taxon>
        <taxon>Kinetoplastea</taxon>
        <taxon>Metakinetoplastina</taxon>
        <taxon>Trypanosomatida</taxon>
        <taxon>Trypanosomatidae</taxon>
        <taxon>Leishmaniinae</taxon>
        <taxon>Leishmania</taxon>
        <taxon>lizard Leishmania</taxon>
    </lineage>
</organism>
<dbReference type="AlphaFoldDB" id="A0A640KN62"/>
<accession>A0A640KN62</accession>
<feature type="region of interest" description="Disordered" evidence="1">
    <location>
        <begin position="246"/>
        <end position="327"/>
    </location>
</feature>
<feature type="compositionally biased region" description="Polar residues" evidence="1">
    <location>
        <begin position="621"/>
        <end position="641"/>
    </location>
</feature>
<feature type="compositionally biased region" description="Basic residues" evidence="1">
    <location>
        <begin position="115"/>
        <end position="130"/>
    </location>
</feature>
<feature type="region of interest" description="Disordered" evidence="1">
    <location>
        <begin position="614"/>
        <end position="641"/>
    </location>
</feature>
<dbReference type="Proteomes" id="UP000419144">
    <property type="component" value="Unassembled WGS sequence"/>
</dbReference>
<gene>
    <name evidence="2" type="ORF">LtaPh_3121900</name>
</gene>
<feature type="region of interest" description="Disordered" evidence="1">
    <location>
        <begin position="66"/>
        <end position="93"/>
    </location>
</feature>
<feature type="region of interest" description="Disordered" evidence="1">
    <location>
        <begin position="148"/>
        <end position="179"/>
    </location>
</feature>